<dbReference type="SUPFAM" id="SSF53474">
    <property type="entry name" value="alpha/beta-Hydrolases"/>
    <property type="match status" value="1"/>
</dbReference>
<dbReference type="FunFam" id="3.40.50.1820:FF:000072">
    <property type="entry name" value="Serine carboxypeptidase-like 19"/>
    <property type="match status" value="1"/>
</dbReference>
<accession>A0AAP0QUM5</accession>
<feature type="region of interest" description="Disordered" evidence="2">
    <location>
        <begin position="332"/>
        <end position="359"/>
    </location>
</feature>
<dbReference type="AlphaFoldDB" id="A0AAP0QUM5"/>
<evidence type="ECO:0000256" key="1">
    <source>
        <dbReference type="ARBA" id="ARBA00009431"/>
    </source>
</evidence>
<dbReference type="InterPro" id="IPR029058">
    <property type="entry name" value="AB_hydrolase_fold"/>
</dbReference>
<dbReference type="GO" id="GO:0006508">
    <property type="term" value="P:proteolysis"/>
    <property type="evidence" value="ECO:0007669"/>
    <property type="project" value="InterPro"/>
</dbReference>
<protein>
    <submittedName>
        <fullName evidence="3">Uncharacterized protein</fullName>
    </submittedName>
</protein>
<dbReference type="PANTHER" id="PTHR11802:SF29">
    <property type="entry name" value="SERINE CARBOXYPEPTIDASE-LIKE 19"/>
    <property type="match status" value="1"/>
</dbReference>
<dbReference type="PANTHER" id="PTHR11802">
    <property type="entry name" value="SERINE PROTEASE FAMILY S10 SERINE CARBOXYPEPTIDASE"/>
    <property type="match status" value="1"/>
</dbReference>
<dbReference type="InterPro" id="IPR001563">
    <property type="entry name" value="Peptidase_S10"/>
</dbReference>
<evidence type="ECO:0000313" key="3">
    <source>
        <dbReference type="EMBL" id="KAK9215806.1"/>
    </source>
</evidence>
<organism evidence="3 4">
    <name type="scientific">Citrus x changshan-huyou</name>
    <dbReference type="NCBI Taxonomy" id="2935761"/>
    <lineage>
        <taxon>Eukaryota</taxon>
        <taxon>Viridiplantae</taxon>
        <taxon>Streptophyta</taxon>
        <taxon>Embryophyta</taxon>
        <taxon>Tracheophyta</taxon>
        <taxon>Spermatophyta</taxon>
        <taxon>Magnoliopsida</taxon>
        <taxon>eudicotyledons</taxon>
        <taxon>Gunneridae</taxon>
        <taxon>Pentapetalae</taxon>
        <taxon>rosids</taxon>
        <taxon>malvids</taxon>
        <taxon>Sapindales</taxon>
        <taxon>Rutaceae</taxon>
        <taxon>Aurantioideae</taxon>
        <taxon>Citrus</taxon>
    </lineage>
</organism>
<evidence type="ECO:0000256" key="2">
    <source>
        <dbReference type="SAM" id="MobiDB-lite"/>
    </source>
</evidence>
<dbReference type="Proteomes" id="UP001428341">
    <property type="component" value="Unassembled WGS sequence"/>
</dbReference>
<dbReference type="GO" id="GO:0004185">
    <property type="term" value="F:serine-type carboxypeptidase activity"/>
    <property type="evidence" value="ECO:0007669"/>
    <property type="project" value="InterPro"/>
</dbReference>
<name>A0AAP0QUM5_9ROSI</name>
<comment type="similarity">
    <text evidence="1">Belongs to the peptidase S10 family.</text>
</comment>
<proteinExistence type="inferred from homology"/>
<gene>
    <name evidence="3" type="ORF">WN944_007812</name>
</gene>
<dbReference type="GO" id="GO:0019748">
    <property type="term" value="P:secondary metabolic process"/>
    <property type="evidence" value="ECO:0007669"/>
    <property type="project" value="TreeGrafter"/>
</dbReference>
<dbReference type="PRINTS" id="PR00724">
    <property type="entry name" value="CRBOXYPTASEC"/>
</dbReference>
<comment type="caution">
    <text evidence="3">The sequence shown here is derived from an EMBL/GenBank/DDBJ whole genome shotgun (WGS) entry which is preliminary data.</text>
</comment>
<sequence length="493" mass="55199">MKSCSSVQRKAMLRCHLSNLALHGSKLEARKGQIQMAKLCFSLLLLLQLQLCMQLIDSRSTVKFLPGFQGPLSFELETGYVGVGESEDAQLFYYFVKSEKNPKEDPLLLWLTGGPGCSAFSALVYEIGPINFNILEYNGSLPTLHLNPYSWTKEASILFVDSPVGTGFSYARTPLASQTGDFKQVHQVDQFLRKWLMDHPEFLSNTFYVGGDSYSGITVPPLVQQISNGMATMSFGYGHAENEEGIKPLINLQGYILGNPKTDKIVDKNSQIPFAHGMGLISNELYESLKITCGGDYANIDPSNVDCLNDNQAFSELISGLDQNHILEPHCPFFSPKPRDSNGKRRSLNDNEKSQEFLDPEPALPSIGCRSFGYMLSQNWENDYNVRKALQIRQGSKGKWQRCNYDLPYTEEIGSSFSYHVSLSTKGYRTLIYSGDHDMVVPFLGTEAWIKSLNYSIIDDWRPWILHSQVAGEEDTSLPSTGLQNVMLCFKDG</sequence>
<dbReference type="GO" id="GO:0016747">
    <property type="term" value="F:acyltransferase activity, transferring groups other than amino-acyl groups"/>
    <property type="evidence" value="ECO:0007669"/>
    <property type="project" value="TreeGrafter"/>
</dbReference>
<reference evidence="3 4" key="1">
    <citation type="submission" date="2024-05" db="EMBL/GenBank/DDBJ databases">
        <title>Haplotype-resolved chromosome-level genome assembly of Huyou (Citrus changshanensis).</title>
        <authorList>
            <person name="Miao C."/>
            <person name="Chen W."/>
            <person name="Wu Y."/>
            <person name="Wang L."/>
            <person name="Zhao S."/>
            <person name="Grierson D."/>
            <person name="Xu C."/>
            <person name="Chen K."/>
        </authorList>
    </citation>
    <scope>NUCLEOTIDE SEQUENCE [LARGE SCALE GENOMIC DNA]</scope>
    <source>
        <strain evidence="3">01-14</strain>
        <tissue evidence="3">Leaf</tissue>
    </source>
</reference>
<evidence type="ECO:0000313" key="4">
    <source>
        <dbReference type="Proteomes" id="UP001428341"/>
    </source>
</evidence>
<dbReference type="Gene3D" id="3.40.50.1820">
    <property type="entry name" value="alpha/beta hydrolase"/>
    <property type="match status" value="1"/>
</dbReference>
<dbReference type="EMBL" id="JBCGBO010000003">
    <property type="protein sequence ID" value="KAK9215806.1"/>
    <property type="molecule type" value="Genomic_DNA"/>
</dbReference>
<dbReference type="Pfam" id="PF00450">
    <property type="entry name" value="Peptidase_S10"/>
    <property type="match status" value="1"/>
</dbReference>
<keyword evidence="4" id="KW-1185">Reference proteome</keyword>
<feature type="compositionally biased region" description="Basic and acidic residues" evidence="2">
    <location>
        <begin position="337"/>
        <end position="356"/>
    </location>
</feature>